<dbReference type="CDD" id="cd21677">
    <property type="entry name" value="SMP_SYT"/>
    <property type="match status" value="1"/>
</dbReference>
<proteinExistence type="inferred from homology"/>
<dbReference type="GO" id="GO:0016020">
    <property type="term" value="C:membrane"/>
    <property type="evidence" value="ECO:0007669"/>
    <property type="project" value="UniProtKB-SubCell"/>
</dbReference>
<keyword evidence="10" id="KW-0446">Lipid-binding</keyword>
<gene>
    <name evidence="15" type="ORF">MtrunA17_Chr3g0137471</name>
</gene>
<dbReference type="AlphaFoldDB" id="A0A396J2J0"/>
<keyword evidence="9" id="KW-0445">Lipid transport</keyword>
<keyword evidence="5" id="KW-0479">Metal-binding</keyword>
<keyword evidence="8 12" id="KW-1133">Transmembrane helix</keyword>
<dbReference type="GO" id="GO:0008289">
    <property type="term" value="F:lipid binding"/>
    <property type="evidence" value="ECO:0007669"/>
    <property type="project" value="UniProtKB-KW"/>
</dbReference>
<keyword evidence="6" id="KW-0677">Repeat</keyword>
<dbReference type="Gene3D" id="2.60.40.150">
    <property type="entry name" value="C2 domain"/>
    <property type="match status" value="2"/>
</dbReference>
<dbReference type="InterPro" id="IPR045050">
    <property type="entry name" value="Synaptotagmin_plant"/>
</dbReference>
<dbReference type="FunFam" id="2.60.40.150:FF:000100">
    <property type="entry name" value="Extended synaptotagmin-2"/>
    <property type="match status" value="1"/>
</dbReference>
<evidence type="ECO:0000256" key="2">
    <source>
        <dbReference type="ARBA" id="ARBA00006996"/>
    </source>
</evidence>
<comment type="caution">
    <text evidence="15">The sequence shown here is derived from an EMBL/GenBank/DDBJ whole genome shotgun (WGS) entry which is preliminary data.</text>
</comment>
<dbReference type="PANTHER" id="PTHR10774">
    <property type="entry name" value="EXTENDED SYNAPTOTAGMIN-RELATED"/>
    <property type="match status" value="1"/>
</dbReference>
<dbReference type="CDD" id="cd00030">
    <property type="entry name" value="C2"/>
    <property type="match status" value="2"/>
</dbReference>
<dbReference type="InterPro" id="IPR031468">
    <property type="entry name" value="SMP_LBD"/>
</dbReference>
<dbReference type="SMART" id="SM00239">
    <property type="entry name" value="C2"/>
    <property type="match status" value="2"/>
</dbReference>
<evidence type="ECO:0000256" key="4">
    <source>
        <dbReference type="ARBA" id="ARBA00022692"/>
    </source>
</evidence>
<feature type="domain" description="SMP-LTD" evidence="14">
    <location>
        <begin position="60"/>
        <end position="243"/>
    </location>
</feature>
<dbReference type="GO" id="GO:0005737">
    <property type="term" value="C:cytoplasm"/>
    <property type="evidence" value="ECO:0007669"/>
    <property type="project" value="UniProtKB-ARBA"/>
</dbReference>
<dbReference type="GO" id="GO:0012505">
    <property type="term" value="C:endomembrane system"/>
    <property type="evidence" value="ECO:0007669"/>
    <property type="project" value="UniProtKB-ARBA"/>
</dbReference>
<dbReference type="PROSITE" id="PS51847">
    <property type="entry name" value="SMP"/>
    <property type="match status" value="1"/>
</dbReference>
<organism evidence="15">
    <name type="scientific">Medicago truncatula</name>
    <name type="common">Barrel medic</name>
    <name type="synonym">Medicago tribuloides</name>
    <dbReference type="NCBI Taxonomy" id="3880"/>
    <lineage>
        <taxon>Eukaryota</taxon>
        <taxon>Viridiplantae</taxon>
        <taxon>Streptophyta</taxon>
        <taxon>Embryophyta</taxon>
        <taxon>Tracheophyta</taxon>
        <taxon>Spermatophyta</taxon>
        <taxon>Magnoliopsida</taxon>
        <taxon>eudicotyledons</taxon>
        <taxon>Gunneridae</taxon>
        <taxon>Pentapetalae</taxon>
        <taxon>rosids</taxon>
        <taxon>fabids</taxon>
        <taxon>Fabales</taxon>
        <taxon>Fabaceae</taxon>
        <taxon>Papilionoideae</taxon>
        <taxon>50 kb inversion clade</taxon>
        <taxon>NPAAA clade</taxon>
        <taxon>Hologalegina</taxon>
        <taxon>IRL clade</taxon>
        <taxon>Trifolieae</taxon>
        <taxon>Medicago</taxon>
    </lineage>
</organism>
<sequence length="591" mass="66353">MGFISGMIIGIMIGMILVVAFARQESTRSKRRTDLAKTIAKFARMTVEDSRKLLPPNFYPSWVLNWLNSHLEKIWPFVNEAATELVKSNVEPILEQYRPVVLSSLTFSTFTLGNVAPQFTGISIIEEDSGPNGATMEFDLQWDGNPDIVLAIKTKVGIVLPVQVKNIGFTGVFRLIFKPLVAEFPAFGAVCFSLRKKVVGGDISTLPGVSEAIETALLFIQETIRDAIEDSITWPVRKVIPIIPGDYSNLELKPVGTLDVKLVQAKNLSNKDIIGKSDPFAVVFVRPLRDKTKTSKIIVSPYLFVSLSLCVCVVANHNIIIGHAQNNQLNPIWNEHFEFIIEDESTQHLTIRIFDDEGIQAAELIGCAQVSLKELEPGKVKDVWLKLVKDLEIHKDNKYRGEVHLELLYCPYGVENTFKSPFVRDYSLTTFEKTLKNGASDGEEEDNSISSSSSSSRRKSNVIVRGVLSVTVISAEDLPIVDFMGKADPFVVLALKKSEKKQKTRVVNETLNPVWNQTFDFVVEDGLHDMLIVELWDHDTFGKEKMGKVIMTLTKVILEGEYDETFILDDAKSGKINLHLRWTPQHKYREP</sequence>
<evidence type="ECO:0000259" key="13">
    <source>
        <dbReference type="PROSITE" id="PS50004"/>
    </source>
</evidence>
<dbReference type="PROSITE" id="PS50004">
    <property type="entry name" value="C2"/>
    <property type="match status" value="2"/>
</dbReference>
<dbReference type="GO" id="GO:0006869">
    <property type="term" value="P:lipid transport"/>
    <property type="evidence" value="ECO:0007669"/>
    <property type="project" value="UniProtKB-KW"/>
</dbReference>
<feature type="domain" description="C2" evidence="13">
    <location>
        <begin position="237"/>
        <end position="385"/>
    </location>
</feature>
<keyword evidence="11 12" id="KW-0472">Membrane</keyword>
<evidence type="ECO:0000256" key="10">
    <source>
        <dbReference type="ARBA" id="ARBA00023121"/>
    </source>
</evidence>
<dbReference type="Proteomes" id="UP000265566">
    <property type="component" value="Chromosome 3"/>
</dbReference>
<evidence type="ECO:0000256" key="6">
    <source>
        <dbReference type="ARBA" id="ARBA00022737"/>
    </source>
</evidence>
<evidence type="ECO:0000256" key="8">
    <source>
        <dbReference type="ARBA" id="ARBA00022989"/>
    </source>
</evidence>
<keyword evidence="4 12" id="KW-0812">Transmembrane</keyword>
<evidence type="ECO:0000256" key="5">
    <source>
        <dbReference type="ARBA" id="ARBA00022723"/>
    </source>
</evidence>
<feature type="transmembrane region" description="Helical" evidence="12">
    <location>
        <begin position="6"/>
        <end position="22"/>
    </location>
</feature>
<dbReference type="InterPro" id="IPR039010">
    <property type="entry name" value="Synaptotagmin_SMP"/>
</dbReference>
<dbReference type="EMBL" id="PSQE01000003">
    <property type="protein sequence ID" value="RHN70615.1"/>
    <property type="molecule type" value="Genomic_DNA"/>
</dbReference>
<evidence type="ECO:0000256" key="12">
    <source>
        <dbReference type="SAM" id="Phobius"/>
    </source>
</evidence>
<dbReference type="PRINTS" id="PR00360">
    <property type="entry name" value="C2DOMAIN"/>
</dbReference>
<dbReference type="PANTHER" id="PTHR10774:SF178">
    <property type="entry name" value="SYNAPTOTAGMIN-4"/>
    <property type="match status" value="1"/>
</dbReference>
<feature type="transmembrane region" description="Helical" evidence="12">
    <location>
        <begin position="297"/>
        <end position="320"/>
    </location>
</feature>
<name>A0A396J2J0_MEDTR</name>
<dbReference type="Pfam" id="PF17047">
    <property type="entry name" value="SMP_LBD"/>
    <property type="match status" value="1"/>
</dbReference>
<dbReference type="InterPro" id="IPR035892">
    <property type="entry name" value="C2_domain_sf"/>
</dbReference>
<dbReference type="SUPFAM" id="SSF49562">
    <property type="entry name" value="C2 domain (Calcium/lipid-binding domain, CaLB)"/>
    <property type="match status" value="2"/>
</dbReference>
<evidence type="ECO:0000256" key="11">
    <source>
        <dbReference type="ARBA" id="ARBA00023136"/>
    </source>
</evidence>
<reference evidence="15" key="1">
    <citation type="journal article" date="2018" name="Nat. Plants">
        <title>Whole-genome landscape of Medicago truncatula symbiotic genes.</title>
        <authorList>
            <person name="Pecrix Y."/>
            <person name="Gamas P."/>
            <person name="Carrere S."/>
        </authorList>
    </citation>
    <scope>NUCLEOTIDE SEQUENCE</scope>
    <source>
        <tissue evidence="15">Leaves</tissue>
    </source>
</reference>
<evidence type="ECO:0000259" key="14">
    <source>
        <dbReference type="PROSITE" id="PS51847"/>
    </source>
</evidence>
<evidence type="ECO:0000256" key="3">
    <source>
        <dbReference type="ARBA" id="ARBA00022448"/>
    </source>
</evidence>
<keyword evidence="7" id="KW-0106">Calcium</keyword>
<evidence type="ECO:0000313" key="15">
    <source>
        <dbReference type="EMBL" id="RHN70615.1"/>
    </source>
</evidence>
<comment type="subcellular location">
    <subcellularLocation>
        <location evidence="1">Membrane</location>
        <topology evidence="1">Single-pass membrane protein</topology>
    </subcellularLocation>
</comment>
<evidence type="ECO:0000256" key="1">
    <source>
        <dbReference type="ARBA" id="ARBA00004167"/>
    </source>
</evidence>
<evidence type="ECO:0000256" key="9">
    <source>
        <dbReference type="ARBA" id="ARBA00023055"/>
    </source>
</evidence>
<dbReference type="GO" id="GO:0046872">
    <property type="term" value="F:metal ion binding"/>
    <property type="evidence" value="ECO:0007669"/>
    <property type="project" value="UniProtKB-KW"/>
</dbReference>
<evidence type="ECO:0000256" key="7">
    <source>
        <dbReference type="ARBA" id="ARBA00022837"/>
    </source>
</evidence>
<dbReference type="Gramene" id="rna19218">
    <property type="protein sequence ID" value="RHN70615.1"/>
    <property type="gene ID" value="gene19218"/>
</dbReference>
<accession>A0A396J2J0</accession>
<comment type="similarity">
    <text evidence="2">Belongs to the synaptotagmin family.</text>
</comment>
<feature type="domain" description="C2" evidence="13">
    <location>
        <begin position="445"/>
        <end position="566"/>
    </location>
</feature>
<dbReference type="InterPro" id="IPR000008">
    <property type="entry name" value="C2_dom"/>
</dbReference>
<keyword evidence="3" id="KW-0813">Transport</keyword>
<dbReference type="Pfam" id="PF00168">
    <property type="entry name" value="C2"/>
    <property type="match status" value="3"/>
</dbReference>
<protein>
    <submittedName>
        <fullName evidence="15">Putative C2 domain, synaptotagmin-like mitochondrial-lipid-binding domain-containing protein</fullName>
    </submittedName>
</protein>